<dbReference type="GO" id="GO:0003677">
    <property type="term" value="F:DNA binding"/>
    <property type="evidence" value="ECO:0007669"/>
    <property type="project" value="InterPro"/>
</dbReference>
<dbReference type="Proteomes" id="UP000276437">
    <property type="component" value="Chromosome"/>
</dbReference>
<dbReference type="InterPro" id="IPR001387">
    <property type="entry name" value="Cro/C1-type_HTH"/>
</dbReference>
<feature type="domain" description="HTH cro/C1-type" evidence="1">
    <location>
        <begin position="16"/>
        <end position="81"/>
    </location>
</feature>
<accession>A0A348AMI0</accession>
<evidence type="ECO:0000313" key="2">
    <source>
        <dbReference type="EMBL" id="BBB92278.1"/>
    </source>
</evidence>
<keyword evidence="3" id="KW-1185">Reference proteome</keyword>
<reference evidence="2 3" key="1">
    <citation type="journal article" date="2018" name="Int. J. Syst. Evol. Microbiol.">
        <title>Methylomusa anaerophila gen. nov., sp. nov., an anaerobic methanol-utilizing bacterium isolated from a microbial fuel cell.</title>
        <authorList>
            <person name="Amano N."/>
            <person name="Yamamuro A."/>
            <person name="Miyahara M."/>
            <person name="Kouzuma A."/>
            <person name="Abe T."/>
            <person name="Watanabe K."/>
        </authorList>
    </citation>
    <scope>NUCLEOTIDE SEQUENCE [LARGE SCALE GENOMIC DNA]</scope>
    <source>
        <strain evidence="2 3">MMFC1</strain>
    </source>
</reference>
<dbReference type="Pfam" id="PF13560">
    <property type="entry name" value="HTH_31"/>
    <property type="match status" value="1"/>
</dbReference>
<evidence type="ECO:0000259" key="1">
    <source>
        <dbReference type="PROSITE" id="PS50943"/>
    </source>
</evidence>
<organism evidence="2 3">
    <name type="scientific">Methylomusa anaerophila</name>
    <dbReference type="NCBI Taxonomy" id="1930071"/>
    <lineage>
        <taxon>Bacteria</taxon>
        <taxon>Bacillati</taxon>
        <taxon>Bacillota</taxon>
        <taxon>Negativicutes</taxon>
        <taxon>Selenomonadales</taxon>
        <taxon>Sporomusaceae</taxon>
        <taxon>Methylomusa</taxon>
    </lineage>
</organism>
<dbReference type="Gene3D" id="1.10.260.40">
    <property type="entry name" value="lambda repressor-like DNA-binding domains"/>
    <property type="match status" value="1"/>
</dbReference>
<name>A0A348AMI0_9FIRM</name>
<dbReference type="InterPro" id="IPR010982">
    <property type="entry name" value="Lambda_DNA-bd_dom_sf"/>
</dbReference>
<dbReference type="KEGG" id="mana:MAMMFC1_02963"/>
<sequence>MQNNYETRYIELGKRIAFYREKRGLSQAELAQRVKCSPIYIRKVEGETVAVQTSISGIWEVKKLDFLFSIADALQMDILAFFKPMTEENFLKYRRDH</sequence>
<dbReference type="AlphaFoldDB" id="A0A348AMI0"/>
<dbReference type="SMART" id="SM00530">
    <property type="entry name" value="HTH_XRE"/>
    <property type="match status" value="1"/>
</dbReference>
<dbReference type="SUPFAM" id="SSF47413">
    <property type="entry name" value="lambda repressor-like DNA-binding domains"/>
    <property type="match status" value="1"/>
</dbReference>
<evidence type="ECO:0000313" key="3">
    <source>
        <dbReference type="Proteomes" id="UP000276437"/>
    </source>
</evidence>
<proteinExistence type="predicted"/>
<protein>
    <submittedName>
        <fullName evidence="2">Helix-turn-helix domain protein</fullName>
    </submittedName>
</protein>
<dbReference type="PROSITE" id="PS50943">
    <property type="entry name" value="HTH_CROC1"/>
    <property type="match status" value="1"/>
</dbReference>
<gene>
    <name evidence="2" type="ORF">MAMMFC1_02963</name>
</gene>
<dbReference type="EMBL" id="AP018449">
    <property type="protein sequence ID" value="BBB92278.1"/>
    <property type="molecule type" value="Genomic_DNA"/>
</dbReference>
<dbReference type="CDD" id="cd00093">
    <property type="entry name" value="HTH_XRE"/>
    <property type="match status" value="1"/>
</dbReference>